<dbReference type="Proteomes" id="UP000653472">
    <property type="component" value="Unassembled WGS sequence"/>
</dbReference>
<comment type="caution">
    <text evidence="2">The sequence shown here is derived from an EMBL/GenBank/DDBJ whole genome shotgun (WGS) entry which is preliminary data.</text>
</comment>
<feature type="transmembrane region" description="Helical" evidence="1">
    <location>
        <begin position="139"/>
        <end position="162"/>
    </location>
</feature>
<feature type="transmembrane region" description="Helical" evidence="1">
    <location>
        <begin position="85"/>
        <end position="107"/>
    </location>
</feature>
<feature type="transmembrane region" description="Helical" evidence="1">
    <location>
        <begin position="168"/>
        <end position="188"/>
    </location>
</feature>
<keyword evidence="3" id="KW-1185">Reference proteome</keyword>
<organism evidence="2 3">
    <name type="scientific">Solimonas marina</name>
    <dbReference type="NCBI Taxonomy" id="2714601"/>
    <lineage>
        <taxon>Bacteria</taxon>
        <taxon>Pseudomonadati</taxon>
        <taxon>Pseudomonadota</taxon>
        <taxon>Gammaproteobacteria</taxon>
        <taxon>Nevskiales</taxon>
        <taxon>Nevskiaceae</taxon>
        <taxon>Solimonas</taxon>
    </lineage>
</organism>
<evidence type="ECO:0000256" key="1">
    <source>
        <dbReference type="SAM" id="Phobius"/>
    </source>
</evidence>
<feature type="transmembrane region" description="Helical" evidence="1">
    <location>
        <begin position="113"/>
        <end position="132"/>
    </location>
</feature>
<dbReference type="RefSeq" id="WP_168146088.1">
    <property type="nucleotide sequence ID" value="NZ_JAAVXB010000001.1"/>
</dbReference>
<gene>
    <name evidence="2" type="ORF">G7Y82_00760</name>
</gene>
<keyword evidence="1" id="KW-1133">Transmembrane helix</keyword>
<feature type="transmembrane region" description="Helical" evidence="1">
    <location>
        <begin position="39"/>
        <end position="57"/>
    </location>
</feature>
<keyword evidence="1" id="KW-0812">Transmembrane</keyword>
<dbReference type="EMBL" id="JAAVXB010000001">
    <property type="protein sequence ID" value="NKF20826.1"/>
    <property type="molecule type" value="Genomic_DNA"/>
</dbReference>
<dbReference type="AlphaFoldDB" id="A0A970B7W4"/>
<evidence type="ECO:0000313" key="2">
    <source>
        <dbReference type="EMBL" id="NKF20826.1"/>
    </source>
</evidence>
<reference evidence="2" key="1">
    <citation type="submission" date="2020-03" db="EMBL/GenBank/DDBJ databases">
        <title>Solimonas marina sp. nov., isolated from deep seawater of the Pacific Ocean.</title>
        <authorList>
            <person name="Liu X."/>
            <person name="Lai Q."/>
            <person name="Sun F."/>
            <person name="Gai Y."/>
            <person name="Li G."/>
            <person name="Shao Z."/>
        </authorList>
    </citation>
    <scope>NUCLEOTIDE SEQUENCE</scope>
    <source>
        <strain evidence="2">C16B3</strain>
    </source>
</reference>
<sequence>MNPAPQRSAGQIVRNLAIGIRVGTLIGVAWMAYGVSLLAPAPRMLAGVIGIVIALVLSSRSRRLADVGARMPPPSSEQRAAGRRVWILFWINFALELVLLNIAIRVLGAPQFHLYWIPAISLIVGLHFLPMASFMKVPSYWFCGGAMMIASVVFAVLLHLGIATPTLLLAIEALVNAALLWIVAAWGLRNAAALARQVGGATR</sequence>
<feature type="transmembrane region" description="Helical" evidence="1">
    <location>
        <begin position="12"/>
        <end position="33"/>
    </location>
</feature>
<keyword evidence="1" id="KW-0472">Membrane</keyword>
<protein>
    <submittedName>
        <fullName evidence="2">Uncharacterized protein</fullName>
    </submittedName>
</protein>
<name>A0A970B7W4_9GAMM</name>
<proteinExistence type="predicted"/>
<evidence type="ECO:0000313" key="3">
    <source>
        <dbReference type="Proteomes" id="UP000653472"/>
    </source>
</evidence>
<accession>A0A970B7W4</accession>